<dbReference type="EMBL" id="CP019706">
    <property type="protein sequence ID" value="ARJ42578.1"/>
    <property type="molecule type" value="Genomic_DNA"/>
</dbReference>
<evidence type="ECO:0000256" key="1">
    <source>
        <dbReference type="ARBA" id="ARBA00060999"/>
    </source>
</evidence>
<dbReference type="OrthoDB" id="8794567at2"/>
<evidence type="ECO:0000259" key="2">
    <source>
        <dbReference type="Pfam" id="PF04287"/>
    </source>
</evidence>
<dbReference type="InterPro" id="IPR023376">
    <property type="entry name" value="YqcC-like_dom"/>
</dbReference>
<dbReference type="InterPro" id="IPR036814">
    <property type="entry name" value="YqcC-like_sf"/>
</dbReference>
<reference evidence="3 4" key="1">
    <citation type="submission" date="2017-02" db="EMBL/GenBank/DDBJ databases">
        <title>Complete genome sequence of the drought resistance-promoting endophyte Pantoea alhagi LTYR-11Z.</title>
        <authorList>
            <person name="Zhang L."/>
        </authorList>
    </citation>
    <scope>NUCLEOTIDE SEQUENCE [LARGE SCALE GENOMIC DNA]</scope>
    <source>
        <strain evidence="3 4">LTYR-11Z</strain>
    </source>
</reference>
<protein>
    <recommendedName>
        <fullName evidence="2">YqcC-like domain-containing protein</fullName>
    </recommendedName>
</protein>
<feature type="domain" description="YqcC-like" evidence="2">
    <location>
        <begin position="6"/>
        <end position="103"/>
    </location>
</feature>
<keyword evidence="4" id="KW-1185">Reference proteome</keyword>
<dbReference type="Pfam" id="PF04287">
    <property type="entry name" value="DUF446"/>
    <property type="match status" value="1"/>
</dbReference>
<dbReference type="PIRSF" id="PIRSF006257">
    <property type="entry name" value="UCP006257"/>
    <property type="match status" value="1"/>
</dbReference>
<dbReference type="Gene3D" id="1.20.1440.40">
    <property type="entry name" value="YqcC-like"/>
    <property type="match status" value="1"/>
</dbReference>
<proteinExistence type="predicted"/>
<dbReference type="RefSeq" id="WP_085070380.1">
    <property type="nucleotide sequence ID" value="NZ_CP019706.1"/>
</dbReference>
<evidence type="ECO:0000313" key="3">
    <source>
        <dbReference type="EMBL" id="ARJ42578.1"/>
    </source>
</evidence>
<sequence>MHREHQVRQGLLAVEALLKTHALWQSEAPETAAFDSTQPFFLDTMQPLEWLQWVLIPRMHALLDAEAALPQNFAIAPYYEMALETGMPGRRELLTHLNALDALFITDR</sequence>
<dbReference type="InterPro" id="IPR007384">
    <property type="entry name" value="UCP006257"/>
</dbReference>
<comment type="similarity">
    <text evidence="1">To the N-terminal of E.carotovora exoenzyme regulation regulon ORF1. The C-terminal part is colinear with YqcB.</text>
</comment>
<dbReference type="KEGG" id="palh:B1H58_11435"/>
<organism evidence="3 4">
    <name type="scientific">Pantoea alhagi</name>
    <dbReference type="NCBI Taxonomy" id="1891675"/>
    <lineage>
        <taxon>Bacteria</taxon>
        <taxon>Pseudomonadati</taxon>
        <taxon>Pseudomonadota</taxon>
        <taxon>Gammaproteobacteria</taxon>
        <taxon>Enterobacterales</taxon>
        <taxon>Erwiniaceae</taxon>
        <taxon>Pantoea</taxon>
    </lineage>
</organism>
<dbReference type="SUPFAM" id="SSF158452">
    <property type="entry name" value="YqcC-like"/>
    <property type="match status" value="1"/>
</dbReference>
<dbReference type="PANTHER" id="PTHR39586">
    <property type="entry name" value="CYTOPLASMIC PROTEIN-RELATED"/>
    <property type="match status" value="1"/>
</dbReference>
<dbReference type="PANTHER" id="PTHR39586:SF1">
    <property type="entry name" value="CYTOPLASMIC PROTEIN"/>
    <property type="match status" value="1"/>
</dbReference>
<dbReference type="AlphaFoldDB" id="A0A1W6B648"/>
<dbReference type="FunFam" id="1.20.1440.40:FF:000001">
    <property type="entry name" value="DUF446 domain protein"/>
    <property type="match status" value="1"/>
</dbReference>
<name>A0A1W6B648_9GAMM</name>
<dbReference type="STRING" id="1891675.B1H58_11435"/>
<dbReference type="Proteomes" id="UP000192900">
    <property type="component" value="Chromosome"/>
</dbReference>
<gene>
    <name evidence="3" type="ORF">B1H58_11435</name>
</gene>
<accession>A0A1W6B648</accession>
<dbReference type="GO" id="GO:0044010">
    <property type="term" value="P:single-species biofilm formation"/>
    <property type="evidence" value="ECO:0007669"/>
    <property type="project" value="TreeGrafter"/>
</dbReference>
<evidence type="ECO:0000313" key="4">
    <source>
        <dbReference type="Proteomes" id="UP000192900"/>
    </source>
</evidence>